<evidence type="ECO:0000313" key="2">
    <source>
        <dbReference type="Proteomes" id="UP000665181"/>
    </source>
</evidence>
<comment type="caution">
    <text evidence="1">The sequence shown here is derived from an EMBL/GenBank/DDBJ whole genome shotgun (WGS) entry which is preliminary data.</text>
</comment>
<dbReference type="Proteomes" id="UP000665181">
    <property type="component" value="Unassembled WGS sequence"/>
</dbReference>
<dbReference type="AlphaFoldDB" id="A0A8I1WIL2"/>
<sequence length="248" mass="29123">MTKKKRACLFCGDTELTREHVFPQWLLDECNIRKAKMDMEHHAFYGEKISERPLTLNSLINGLICRECNNGWLSQLESQVKPVLINLLNTSDNFVTLLKEHNKLLSMWAFKTAIILNHATNYRNIIPKRHYKYLYKHRRIPENVTVLLGVSKKMNELNWVQSQSVSHKGNESIFNNPRMTDIYKITIQIKHLLIKVIYSPFYECKYAHDEIDHIMLYPTIQVAETAETFELAEDMVSFDIKGSLYQLD</sequence>
<dbReference type="EMBL" id="JAGFPW010000026">
    <property type="protein sequence ID" value="MBO3796488.1"/>
    <property type="molecule type" value="Genomic_DNA"/>
</dbReference>
<reference evidence="1" key="1">
    <citation type="submission" date="2021-03" db="EMBL/GenBank/DDBJ databases">
        <title>Isolation of Bacillus subtilis from fermented food sample.</title>
        <authorList>
            <person name="Lakshmanan V."/>
            <person name="Athira K."/>
            <person name="Rajagopal K."/>
        </authorList>
    </citation>
    <scope>NUCLEOTIDE SEQUENCE</scope>
    <source>
        <strain evidence="1">S1</strain>
    </source>
</reference>
<evidence type="ECO:0008006" key="3">
    <source>
        <dbReference type="Google" id="ProtNLM"/>
    </source>
</evidence>
<protein>
    <recommendedName>
        <fullName evidence="3">HNH endonuclease</fullName>
    </recommendedName>
</protein>
<gene>
    <name evidence="1" type="ORF">J5227_19765</name>
</gene>
<evidence type="ECO:0000313" key="1">
    <source>
        <dbReference type="EMBL" id="MBO3796488.1"/>
    </source>
</evidence>
<name>A0A8I1WIL2_BACIU</name>
<accession>A0A8I1WIL2</accession>
<dbReference type="RefSeq" id="WP_208556777.1">
    <property type="nucleotide sequence ID" value="NZ_JAGFPW010000026.1"/>
</dbReference>
<proteinExistence type="predicted"/>
<organism evidence="1 2">
    <name type="scientific">Bacillus subtilis</name>
    <dbReference type="NCBI Taxonomy" id="1423"/>
    <lineage>
        <taxon>Bacteria</taxon>
        <taxon>Bacillati</taxon>
        <taxon>Bacillota</taxon>
        <taxon>Bacilli</taxon>
        <taxon>Bacillales</taxon>
        <taxon>Bacillaceae</taxon>
        <taxon>Bacillus</taxon>
    </lineage>
</organism>